<dbReference type="EMBL" id="DF977478">
    <property type="protein sequence ID" value="GAW26467.1"/>
    <property type="molecule type" value="Genomic_DNA"/>
</dbReference>
<evidence type="ECO:0000313" key="3">
    <source>
        <dbReference type="Proteomes" id="UP000054516"/>
    </source>
</evidence>
<feature type="region of interest" description="Disordered" evidence="1">
    <location>
        <begin position="58"/>
        <end position="101"/>
    </location>
</feature>
<dbReference type="AlphaFoldDB" id="A0A1S8A8T1"/>
<organism evidence="2">
    <name type="scientific">Rosellinia necatrix</name>
    <name type="common">White root-rot fungus</name>
    <dbReference type="NCBI Taxonomy" id="77044"/>
    <lineage>
        <taxon>Eukaryota</taxon>
        <taxon>Fungi</taxon>
        <taxon>Dikarya</taxon>
        <taxon>Ascomycota</taxon>
        <taxon>Pezizomycotina</taxon>
        <taxon>Sordariomycetes</taxon>
        <taxon>Xylariomycetidae</taxon>
        <taxon>Xylariales</taxon>
        <taxon>Xylariaceae</taxon>
        <taxon>Rosellinia</taxon>
    </lineage>
</organism>
<evidence type="ECO:0000313" key="2">
    <source>
        <dbReference type="EMBL" id="GAW26467.1"/>
    </source>
</evidence>
<protein>
    <submittedName>
        <fullName evidence="2">Uncharacterized protein</fullName>
    </submittedName>
</protein>
<dbReference type="Proteomes" id="UP000054516">
    <property type="component" value="Unassembled WGS sequence"/>
</dbReference>
<name>A0A1S8A8T1_ROSNE</name>
<evidence type="ECO:0000256" key="1">
    <source>
        <dbReference type="SAM" id="MobiDB-lite"/>
    </source>
</evidence>
<proteinExistence type="predicted"/>
<reference evidence="2" key="1">
    <citation type="submission" date="2016-03" db="EMBL/GenBank/DDBJ databases">
        <title>Draft genome sequence of Rosellinia necatrix.</title>
        <authorList>
            <person name="Kanematsu S."/>
        </authorList>
    </citation>
    <scope>NUCLEOTIDE SEQUENCE [LARGE SCALE GENOMIC DNA]</scope>
    <source>
        <strain evidence="2">W97</strain>
    </source>
</reference>
<sequence>MSLKTRHLKTRHWWQWFWDSGQAPSLHDIDINITFDSINPISMEIYLPSTRLKGDQEAWLGGISDSGPEGDGKQDNGADEGVDGDQPSQELDDDRDFRLYS</sequence>
<accession>A0A1S8A8T1</accession>
<keyword evidence="3" id="KW-1185">Reference proteome</keyword>
<gene>
    <name evidence="2" type="ORF">SAMD00023353_3300040</name>
</gene>
<dbReference type="OrthoDB" id="4675404at2759"/>